<dbReference type="InterPro" id="IPR017871">
    <property type="entry name" value="ABC_transporter-like_CS"/>
</dbReference>
<name>A0A1L8R9A2_9ENTE</name>
<feature type="domain" description="ABC transporter" evidence="5">
    <location>
        <begin position="7"/>
        <end position="241"/>
    </location>
</feature>
<keyword evidence="2" id="KW-0813">Transport</keyword>
<dbReference type="FunFam" id="3.40.50.300:FF:000020">
    <property type="entry name" value="Amino acid ABC transporter ATP-binding component"/>
    <property type="match status" value="1"/>
</dbReference>
<accession>A0A1L8R9A2</accession>
<gene>
    <name evidence="6" type="ORF">RU96_GL001065</name>
</gene>
<dbReference type="InterPro" id="IPR003439">
    <property type="entry name" value="ABC_transporter-like_ATP-bd"/>
</dbReference>
<dbReference type="SMART" id="SM00382">
    <property type="entry name" value="AAA"/>
    <property type="match status" value="1"/>
</dbReference>
<evidence type="ECO:0000259" key="5">
    <source>
        <dbReference type="PROSITE" id="PS50893"/>
    </source>
</evidence>
<dbReference type="SUPFAM" id="SSF52540">
    <property type="entry name" value="P-loop containing nucleoside triphosphate hydrolases"/>
    <property type="match status" value="1"/>
</dbReference>
<dbReference type="PROSITE" id="PS00211">
    <property type="entry name" value="ABC_TRANSPORTER_1"/>
    <property type="match status" value="1"/>
</dbReference>
<dbReference type="Pfam" id="PF00005">
    <property type="entry name" value="ABC_tran"/>
    <property type="match status" value="1"/>
</dbReference>
<protein>
    <submittedName>
        <fullName evidence="6">ABC transporter ATP-binding protein</fullName>
    </submittedName>
</protein>
<dbReference type="InterPro" id="IPR050086">
    <property type="entry name" value="MetN_ABC_transporter-like"/>
</dbReference>
<dbReference type="InterPro" id="IPR027417">
    <property type="entry name" value="P-loop_NTPase"/>
</dbReference>
<organism evidence="6 7">
    <name type="scientific">Enterococcus canintestini</name>
    <dbReference type="NCBI Taxonomy" id="317010"/>
    <lineage>
        <taxon>Bacteria</taxon>
        <taxon>Bacillati</taxon>
        <taxon>Bacillota</taxon>
        <taxon>Bacilli</taxon>
        <taxon>Lactobacillales</taxon>
        <taxon>Enterococcaceae</taxon>
        <taxon>Enterococcus</taxon>
    </lineage>
</organism>
<dbReference type="CDD" id="cd03262">
    <property type="entry name" value="ABC_HisP_GlnQ"/>
    <property type="match status" value="1"/>
</dbReference>
<dbReference type="GO" id="GO:0016887">
    <property type="term" value="F:ATP hydrolysis activity"/>
    <property type="evidence" value="ECO:0007669"/>
    <property type="project" value="InterPro"/>
</dbReference>
<dbReference type="PANTHER" id="PTHR43166:SF4">
    <property type="entry name" value="PHOSPHONATES IMPORT ATP-BINDING PROTEIN PHNC"/>
    <property type="match status" value="1"/>
</dbReference>
<dbReference type="Proteomes" id="UP000182835">
    <property type="component" value="Unassembled WGS sequence"/>
</dbReference>
<proteinExistence type="inferred from homology"/>
<dbReference type="AlphaFoldDB" id="A0A1L8R9A2"/>
<evidence type="ECO:0000256" key="2">
    <source>
        <dbReference type="ARBA" id="ARBA00022448"/>
    </source>
</evidence>
<dbReference type="GO" id="GO:0005524">
    <property type="term" value="F:ATP binding"/>
    <property type="evidence" value="ECO:0007669"/>
    <property type="project" value="UniProtKB-KW"/>
</dbReference>
<dbReference type="GO" id="GO:0015424">
    <property type="term" value="F:ABC-type amino acid transporter activity"/>
    <property type="evidence" value="ECO:0007669"/>
    <property type="project" value="InterPro"/>
</dbReference>
<keyword evidence="4 6" id="KW-0067">ATP-binding</keyword>
<dbReference type="InterPro" id="IPR003593">
    <property type="entry name" value="AAA+_ATPase"/>
</dbReference>
<keyword evidence="3" id="KW-0547">Nucleotide-binding</keyword>
<dbReference type="STRING" id="317010.RU96_GL001065"/>
<dbReference type="PIRSF" id="PIRSF039085">
    <property type="entry name" value="ABC_ATPase_HisP"/>
    <property type="match status" value="1"/>
</dbReference>
<evidence type="ECO:0000313" key="7">
    <source>
        <dbReference type="Proteomes" id="UP000182835"/>
    </source>
</evidence>
<evidence type="ECO:0000256" key="3">
    <source>
        <dbReference type="ARBA" id="ARBA00022741"/>
    </source>
</evidence>
<sequence>MTPMSMIEFQNVEKYYGKFHALKNINLNFEKGEVVVVIGPSGSGKSTMLRCINGLENISSGHLLINDQDLYSKKTKLTDIRKNIGMVFQHFNLYPNKTVLENITLAPIKVLKQNEQDAIALAERLLDRVGMLDKKDSYPSMLSGGQQQRVAIARGLAMQPQMLLFDEPTSALDPEMIGDVLNVMKKIAKDGMSMIVVTHEMGFAKEVADRVVFMADGEVVEESRDVENFFNNPKTDRAKQFISKVINH</sequence>
<evidence type="ECO:0000313" key="6">
    <source>
        <dbReference type="EMBL" id="OJG16323.1"/>
    </source>
</evidence>
<dbReference type="PANTHER" id="PTHR43166">
    <property type="entry name" value="AMINO ACID IMPORT ATP-BINDING PROTEIN"/>
    <property type="match status" value="1"/>
</dbReference>
<evidence type="ECO:0000256" key="4">
    <source>
        <dbReference type="ARBA" id="ARBA00022840"/>
    </source>
</evidence>
<dbReference type="PROSITE" id="PS50893">
    <property type="entry name" value="ABC_TRANSPORTER_2"/>
    <property type="match status" value="1"/>
</dbReference>
<comment type="caution">
    <text evidence="6">The sequence shown here is derived from an EMBL/GenBank/DDBJ whole genome shotgun (WGS) entry which is preliminary data.</text>
</comment>
<comment type="similarity">
    <text evidence="1">Belongs to the ABC transporter superfamily.</text>
</comment>
<dbReference type="Gene3D" id="3.40.50.300">
    <property type="entry name" value="P-loop containing nucleotide triphosphate hydrolases"/>
    <property type="match status" value="1"/>
</dbReference>
<dbReference type="EMBL" id="JXKG01000002">
    <property type="protein sequence ID" value="OJG16323.1"/>
    <property type="molecule type" value="Genomic_DNA"/>
</dbReference>
<dbReference type="InterPro" id="IPR030679">
    <property type="entry name" value="ABC_ATPase_HisP-typ"/>
</dbReference>
<reference evidence="6 7" key="1">
    <citation type="submission" date="2014-12" db="EMBL/GenBank/DDBJ databases">
        <title>Draft genome sequences of 29 type strains of Enterococci.</title>
        <authorList>
            <person name="Zhong Z."/>
            <person name="Sun Z."/>
            <person name="Liu W."/>
            <person name="Zhang W."/>
            <person name="Zhang H."/>
        </authorList>
    </citation>
    <scope>NUCLEOTIDE SEQUENCE [LARGE SCALE GENOMIC DNA]</scope>
    <source>
        <strain evidence="6 7">DSM 21207</strain>
    </source>
</reference>
<evidence type="ECO:0000256" key="1">
    <source>
        <dbReference type="ARBA" id="ARBA00005417"/>
    </source>
</evidence>